<evidence type="ECO:0000256" key="11">
    <source>
        <dbReference type="ARBA" id="ARBA00023235"/>
    </source>
</evidence>
<comment type="catalytic activity">
    <reaction evidence="12 15">
        <text>Couples ATP hydrolysis with the unwinding of duplex DNA by translocating in the 3'-5' direction.</text>
        <dbReference type="EC" id="5.6.2.4"/>
    </reaction>
</comment>
<keyword evidence="19" id="KW-1185">Reference proteome</keyword>
<comment type="function">
    <text evidence="15">Plays a critical role in recombination and DNA repair. Helps process Holliday junction intermediates to mature products by catalyzing branch migration. Has replication fork regression activity, unwinds stalled or blocked replication forks to make a HJ that can be resolved. Has a DNA unwinding activity characteristic of a DNA helicase with 3'-5' polarity.</text>
</comment>
<reference evidence="18 19" key="1">
    <citation type="submission" date="2018-08" db="EMBL/GenBank/DDBJ databases">
        <title>Draft genome sequence of Psychrilyobacter sp. strain SD5 isolated from Black Sea water.</title>
        <authorList>
            <person name="Yadav S."/>
            <person name="Villanueva L."/>
            <person name="Damste J.S.S."/>
        </authorList>
    </citation>
    <scope>NUCLEOTIDE SEQUENCE [LARGE SCALE GENOMIC DNA]</scope>
    <source>
        <strain evidence="18 19">SD5</strain>
    </source>
</reference>
<keyword evidence="4 15" id="KW-0227">DNA damage</keyword>
<dbReference type="SUPFAM" id="SSF52540">
    <property type="entry name" value="P-loop containing nucleoside triphosphate hydrolases"/>
    <property type="match status" value="2"/>
</dbReference>
<dbReference type="InterPro" id="IPR047112">
    <property type="entry name" value="RecG/Mfd"/>
</dbReference>
<feature type="domain" description="Helicase ATP-binding" evidence="16">
    <location>
        <begin position="280"/>
        <end position="441"/>
    </location>
</feature>
<keyword evidence="3 15" id="KW-0547">Nucleotide-binding</keyword>
<evidence type="ECO:0000259" key="16">
    <source>
        <dbReference type="PROSITE" id="PS51192"/>
    </source>
</evidence>
<dbReference type="PANTHER" id="PTHR47964:SF1">
    <property type="entry name" value="ATP-DEPENDENT DNA HELICASE HOMOLOG RECG, CHLOROPLASTIC"/>
    <property type="match status" value="1"/>
</dbReference>
<dbReference type="SMART" id="SM00487">
    <property type="entry name" value="DEXDc"/>
    <property type="match status" value="1"/>
</dbReference>
<dbReference type="Pfam" id="PF00270">
    <property type="entry name" value="DEAD"/>
    <property type="match status" value="1"/>
</dbReference>
<dbReference type="EC" id="5.6.2.4" evidence="13 15"/>
<proteinExistence type="inferred from homology"/>
<dbReference type="GO" id="GO:0004386">
    <property type="term" value="F:helicase activity"/>
    <property type="evidence" value="ECO:0007669"/>
    <property type="project" value="UniProtKB-KW"/>
</dbReference>
<evidence type="ECO:0000256" key="9">
    <source>
        <dbReference type="ARBA" id="ARBA00023172"/>
    </source>
</evidence>
<keyword evidence="5 15" id="KW-0378">Hydrolase</keyword>
<dbReference type="Gene3D" id="3.40.50.300">
    <property type="entry name" value="P-loop containing nucleotide triphosphate hydrolases"/>
    <property type="match status" value="2"/>
</dbReference>
<dbReference type="InterPro" id="IPR001650">
    <property type="entry name" value="Helicase_C-like"/>
</dbReference>
<dbReference type="CDD" id="cd17992">
    <property type="entry name" value="DEXHc_RecG"/>
    <property type="match status" value="1"/>
</dbReference>
<comment type="similarity">
    <text evidence="1 15">Belongs to the helicase family. RecG subfamily.</text>
</comment>
<keyword evidence="11" id="KW-0413">Isomerase</keyword>
<dbReference type="InterPro" id="IPR027417">
    <property type="entry name" value="P-loop_NTPase"/>
</dbReference>
<keyword evidence="8" id="KW-0238">DNA-binding</keyword>
<evidence type="ECO:0000256" key="8">
    <source>
        <dbReference type="ARBA" id="ARBA00023125"/>
    </source>
</evidence>
<dbReference type="NCBIfam" id="TIGR00643">
    <property type="entry name" value="recG"/>
    <property type="match status" value="1"/>
</dbReference>
<comment type="caution">
    <text evidence="18">The sequence shown here is derived from an EMBL/GenBank/DDBJ whole genome shotgun (WGS) entry which is preliminary data.</text>
</comment>
<dbReference type="SUPFAM" id="SSF50249">
    <property type="entry name" value="Nucleic acid-binding proteins"/>
    <property type="match status" value="1"/>
</dbReference>
<dbReference type="PANTHER" id="PTHR47964">
    <property type="entry name" value="ATP-DEPENDENT DNA HELICASE HOMOLOG RECG, CHLOROPLASTIC"/>
    <property type="match status" value="1"/>
</dbReference>
<dbReference type="InterPro" id="IPR011545">
    <property type="entry name" value="DEAD/DEAH_box_helicase_dom"/>
</dbReference>
<comment type="catalytic activity">
    <reaction evidence="14 15">
        <text>ATP + H2O = ADP + phosphate + H(+)</text>
        <dbReference type="Rhea" id="RHEA:13065"/>
        <dbReference type="ChEBI" id="CHEBI:15377"/>
        <dbReference type="ChEBI" id="CHEBI:15378"/>
        <dbReference type="ChEBI" id="CHEBI:30616"/>
        <dbReference type="ChEBI" id="CHEBI:43474"/>
        <dbReference type="ChEBI" id="CHEBI:456216"/>
        <dbReference type="EC" id="5.6.2.4"/>
    </reaction>
</comment>
<keyword evidence="10 15" id="KW-0234">DNA repair</keyword>
<dbReference type="Proteomes" id="UP000263486">
    <property type="component" value="Unassembled WGS sequence"/>
</dbReference>
<dbReference type="InterPro" id="IPR004609">
    <property type="entry name" value="ATP-dep_DNA_helicase_RecG"/>
</dbReference>
<dbReference type="InterPro" id="IPR012340">
    <property type="entry name" value="NA-bd_OB-fold"/>
</dbReference>
<gene>
    <name evidence="18" type="ORF">DYH56_02475</name>
</gene>
<dbReference type="SMART" id="SM00490">
    <property type="entry name" value="HELICc"/>
    <property type="match status" value="1"/>
</dbReference>
<evidence type="ECO:0000256" key="13">
    <source>
        <dbReference type="ARBA" id="ARBA00034808"/>
    </source>
</evidence>
<evidence type="ECO:0000256" key="5">
    <source>
        <dbReference type="ARBA" id="ARBA00022801"/>
    </source>
</evidence>
<evidence type="ECO:0000259" key="17">
    <source>
        <dbReference type="PROSITE" id="PS51194"/>
    </source>
</evidence>
<keyword evidence="6 15" id="KW-0347">Helicase</keyword>
<dbReference type="Gene3D" id="2.40.50.140">
    <property type="entry name" value="Nucleic acid-binding proteins"/>
    <property type="match status" value="1"/>
</dbReference>
<dbReference type="Pfam" id="PF19833">
    <property type="entry name" value="RecG_dom3_C"/>
    <property type="match status" value="1"/>
</dbReference>
<dbReference type="InterPro" id="IPR033454">
    <property type="entry name" value="RecG_wedge"/>
</dbReference>
<evidence type="ECO:0000256" key="12">
    <source>
        <dbReference type="ARBA" id="ARBA00034617"/>
    </source>
</evidence>
<protein>
    <recommendedName>
        <fullName evidence="2 15">ATP-dependent DNA helicase RecG</fullName>
        <ecNumber evidence="13 15">5.6.2.4</ecNumber>
    </recommendedName>
</protein>
<evidence type="ECO:0000256" key="14">
    <source>
        <dbReference type="ARBA" id="ARBA00048988"/>
    </source>
</evidence>
<dbReference type="Pfam" id="PF17191">
    <property type="entry name" value="RecG_wedge"/>
    <property type="match status" value="1"/>
</dbReference>
<dbReference type="InterPro" id="IPR045562">
    <property type="entry name" value="RecG_dom3_C"/>
</dbReference>
<dbReference type="PROSITE" id="PS51194">
    <property type="entry name" value="HELICASE_CTER"/>
    <property type="match status" value="1"/>
</dbReference>
<evidence type="ECO:0000256" key="1">
    <source>
        <dbReference type="ARBA" id="ARBA00007504"/>
    </source>
</evidence>
<evidence type="ECO:0000256" key="15">
    <source>
        <dbReference type="RuleBase" id="RU363016"/>
    </source>
</evidence>
<evidence type="ECO:0000256" key="3">
    <source>
        <dbReference type="ARBA" id="ARBA00022741"/>
    </source>
</evidence>
<name>A0ABX9KJW9_9FUSO</name>
<dbReference type="InterPro" id="IPR014001">
    <property type="entry name" value="Helicase_ATP-bd"/>
</dbReference>
<keyword evidence="7 15" id="KW-0067">ATP-binding</keyword>
<evidence type="ECO:0000313" key="19">
    <source>
        <dbReference type="Proteomes" id="UP000263486"/>
    </source>
</evidence>
<evidence type="ECO:0000256" key="6">
    <source>
        <dbReference type="ARBA" id="ARBA00022806"/>
    </source>
</evidence>
<evidence type="ECO:0000256" key="7">
    <source>
        <dbReference type="ARBA" id="ARBA00022840"/>
    </source>
</evidence>
<feature type="domain" description="Helicase C-terminal" evidence="17">
    <location>
        <begin position="461"/>
        <end position="620"/>
    </location>
</feature>
<sequence length="687" mass="78701">MEELMNYKNLYNKIENLDIKGVGEKTIAALKNLGINTIMDLIYFFPRTYEDRSNIKKIGEIRSEEYVVVIGRIVSIENRKTKTRKTMTAARITDGTGMLDLVWFQMPYLKKSLQIGEEYVFIGNVKRGYNFQIVGPEYRKYSGKLSEEIKPVYSSNRNLSQNGLRKIIRDTIKKYIPYIEENIPCEILQEYKLMGRKEAILKIHLPKNLREIEEAKNRMAVEELLILELGILSKRFQLDADNTSKYKLNDDRHMVKKYLNSLGFELTRAQKKVITEIYKDLAGGKIVNRLIQGDVGSGKTIVAVLMLLYLVENSYQGVIMAPTEILAVQHYLSVADDLAELGVRVEILTGSIKGKKREKLLSEIREGVIDIVVGTHALIEDHVEFHKLGLIVVDEQHRFGVEQRKKLRDKGEISNLLVMSATPIPRSLALSIYGDLDVSIIDELPPGRTPIKTKWIESDNDLEKAYDFIEKQLVKGRQAYIVAPLIEESEKMAVTSATELYEEMVRRFPEFEIGLLHGRIKNPEKEETMSKFKKNKLQILVSTTVIEVGVNVPNATIMMITNANRFGLAGLHQLRGRVGRGEHKSYCFLIAKTDNDISKSRLKVMESTTDGFLIAEEDLKLRKPGEIFGTRQSGMSDLKFVDIVHDVKTIKLVRDISIEYLKKYRGEIRENTLRMDIVEKFKVDEIK</sequence>
<evidence type="ECO:0000256" key="4">
    <source>
        <dbReference type="ARBA" id="ARBA00022763"/>
    </source>
</evidence>
<dbReference type="NCBIfam" id="NF008165">
    <property type="entry name" value="PRK10917.1-3"/>
    <property type="match status" value="1"/>
</dbReference>
<dbReference type="Pfam" id="PF00271">
    <property type="entry name" value="Helicase_C"/>
    <property type="match status" value="1"/>
</dbReference>
<dbReference type="CDD" id="cd04488">
    <property type="entry name" value="RecG_wedge_OBF"/>
    <property type="match status" value="1"/>
</dbReference>
<organism evidence="18 19">
    <name type="scientific">Psychrilyobacter piezotolerans</name>
    <dbReference type="NCBI Taxonomy" id="2293438"/>
    <lineage>
        <taxon>Bacteria</taxon>
        <taxon>Fusobacteriati</taxon>
        <taxon>Fusobacteriota</taxon>
        <taxon>Fusobacteriia</taxon>
        <taxon>Fusobacteriales</taxon>
        <taxon>Fusobacteriaceae</taxon>
        <taxon>Psychrilyobacter</taxon>
    </lineage>
</organism>
<evidence type="ECO:0000256" key="2">
    <source>
        <dbReference type="ARBA" id="ARBA00017846"/>
    </source>
</evidence>
<accession>A0ABX9KJW9</accession>
<dbReference type="EMBL" id="QUAJ01000003">
    <property type="protein sequence ID" value="REI42652.1"/>
    <property type="molecule type" value="Genomic_DNA"/>
</dbReference>
<keyword evidence="9 15" id="KW-0233">DNA recombination</keyword>
<evidence type="ECO:0000256" key="10">
    <source>
        <dbReference type="ARBA" id="ARBA00023204"/>
    </source>
</evidence>
<dbReference type="NCBIfam" id="NF008168">
    <property type="entry name" value="PRK10917.2-2"/>
    <property type="match status" value="1"/>
</dbReference>
<dbReference type="PROSITE" id="PS51192">
    <property type="entry name" value="HELICASE_ATP_BIND_1"/>
    <property type="match status" value="1"/>
</dbReference>
<evidence type="ECO:0000313" key="18">
    <source>
        <dbReference type="EMBL" id="REI42652.1"/>
    </source>
</evidence>